<keyword evidence="1" id="KW-0472">Membrane</keyword>
<keyword evidence="3" id="KW-1185">Reference proteome</keyword>
<accession>A0ABT0B8I2</accession>
<reference evidence="2" key="1">
    <citation type="submission" date="2022-03" db="EMBL/GenBank/DDBJ databases">
        <title>Identification of a novel bacterium isolated from mangrove sediments.</title>
        <authorList>
            <person name="Pan X."/>
        </authorList>
    </citation>
    <scope>NUCLEOTIDE SEQUENCE</scope>
    <source>
        <strain evidence="2">B1949</strain>
    </source>
</reference>
<sequence>MKPAKAIIEKFILNFLAVFIGVQLSRHWIEFTRWDFARGTLMLCLMAAVTVTLVDLWRYWKSI</sequence>
<evidence type="ECO:0000256" key="1">
    <source>
        <dbReference type="SAM" id="Phobius"/>
    </source>
</evidence>
<keyword evidence="1" id="KW-0812">Transmembrane</keyword>
<feature type="transmembrane region" description="Helical" evidence="1">
    <location>
        <begin position="36"/>
        <end position="57"/>
    </location>
</feature>
<evidence type="ECO:0000313" key="3">
    <source>
        <dbReference type="Proteomes" id="UP001162881"/>
    </source>
</evidence>
<dbReference type="Proteomes" id="UP001162881">
    <property type="component" value="Unassembled WGS sequence"/>
</dbReference>
<gene>
    <name evidence="2" type="ORF">MTR62_01425</name>
</gene>
<proteinExistence type="predicted"/>
<evidence type="ECO:0000313" key="2">
    <source>
        <dbReference type="EMBL" id="MCJ2181372.1"/>
    </source>
</evidence>
<comment type="caution">
    <text evidence="2">The sequence shown here is derived from an EMBL/GenBank/DDBJ whole genome shotgun (WGS) entry which is preliminary data.</text>
</comment>
<protein>
    <submittedName>
        <fullName evidence="2">Uncharacterized protein</fullName>
    </submittedName>
</protein>
<feature type="transmembrane region" description="Helical" evidence="1">
    <location>
        <begin position="7"/>
        <end position="24"/>
    </location>
</feature>
<dbReference type="EMBL" id="JALHLF010000002">
    <property type="protein sequence ID" value="MCJ2181372.1"/>
    <property type="molecule type" value="Genomic_DNA"/>
</dbReference>
<keyword evidence="1" id="KW-1133">Transmembrane helix</keyword>
<dbReference type="RefSeq" id="WP_244016487.1">
    <property type="nucleotide sequence ID" value="NZ_JALHLF010000002.1"/>
</dbReference>
<organism evidence="2 3">
    <name type="scientific">Novosphingobium organovorum</name>
    <dbReference type="NCBI Taxonomy" id="2930092"/>
    <lineage>
        <taxon>Bacteria</taxon>
        <taxon>Pseudomonadati</taxon>
        <taxon>Pseudomonadota</taxon>
        <taxon>Alphaproteobacteria</taxon>
        <taxon>Sphingomonadales</taxon>
        <taxon>Sphingomonadaceae</taxon>
        <taxon>Novosphingobium</taxon>
    </lineage>
</organism>
<name>A0ABT0B8I2_9SPHN</name>